<keyword evidence="3" id="KW-1185">Reference proteome</keyword>
<keyword evidence="1" id="KW-0732">Signal</keyword>
<accession>A0AA38IVJ7</accession>
<proteinExistence type="predicted"/>
<feature type="chain" id="PRO_5041334670" evidence="1">
    <location>
        <begin position="20"/>
        <end position="102"/>
    </location>
</feature>
<reference evidence="2" key="1">
    <citation type="journal article" date="2023" name="G3 (Bethesda)">
        <title>Whole genome assemblies of Zophobas morio and Tenebrio molitor.</title>
        <authorList>
            <person name="Kaur S."/>
            <person name="Stinson S.A."/>
            <person name="diCenzo G.C."/>
        </authorList>
    </citation>
    <scope>NUCLEOTIDE SEQUENCE</scope>
    <source>
        <strain evidence="2">QUZm001</strain>
    </source>
</reference>
<dbReference type="EMBL" id="JALNTZ010000002">
    <property type="protein sequence ID" value="KAJ3664322.1"/>
    <property type="molecule type" value="Genomic_DNA"/>
</dbReference>
<feature type="signal peptide" evidence="1">
    <location>
        <begin position="1"/>
        <end position="19"/>
    </location>
</feature>
<evidence type="ECO:0000313" key="2">
    <source>
        <dbReference type="EMBL" id="KAJ3664322.1"/>
    </source>
</evidence>
<gene>
    <name evidence="2" type="ORF">Zmor_008503</name>
</gene>
<evidence type="ECO:0000313" key="3">
    <source>
        <dbReference type="Proteomes" id="UP001168821"/>
    </source>
</evidence>
<dbReference type="Proteomes" id="UP001168821">
    <property type="component" value="Unassembled WGS sequence"/>
</dbReference>
<sequence>MKTIAIFFVVAALVAVSSTIPVEHYQVYPEQAYEIYSPVEVQRFRRSPDDGEWVFKPNVGRDAKGNTGANIELERKGEDHDFRATYSNMGPETWSVGGTFRW</sequence>
<protein>
    <submittedName>
        <fullName evidence="2">Uncharacterized protein</fullName>
    </submittedName>
</protein>
<dbReference type="AlphaFoldDB" id="A0AA38IVJ7"/>
<name>A0AA38IVJ7_9CUCU</name>
<comment type="caution">
    <text evidence="2">The sequence shown here is derived from an EMBL/GenBank/DDBJ whole genome shotgun (WGS) entry which is preliminary data.</text>
</comment>
<evidence type="ECO:0000256" key="1">
    <source>
        <dbReference type="SAM" id="SignalP"/>
    </source>
</evidence>
<organism evidence="2 3">
    <name type="scientific">Zophobas morio</name>
    <dbReference type="NCBI Taxonomy" id="2755281"/>
    <lineage>
        <taxon>Eukaryota</taxon>
        <taxon>Metazoa</taxon>
        <taxon>Ecdysozoa</taxon>
        <taxon>Arthropoda</taxon>
        <taxon>Hexapoda</taxon>
        <taxon>Insecta</taxon>
        <taxon>Pterygota</taxon>
        <taxon>Neoptera</taxon>
        <taxon>Endopterygota</taxon>
        <taxon>Coleoptera</taxon>
        <taxon>Polyphaga</taxon>
        <taxon>Cucujiformia</taxon>
        <taxon>Tenebrionidae</taxon>
        <taxon>Zophobas</taxon>
    </lineage>
</organism>